<dbReference type="AlphaFoldDB" id="A0A6N8KVA7"/>
<proteinExistence type="predicted"/>
<dbReference type="OrthoDB" id="9766750at2"/>
<dbReference type="InterPro" id="IPR010994">
    <property type="entry name" value="RuvA_2-like"/>
</dbReference>
<name>A0A6N8KVA7_9SPHI</name>
<feature type="chain" id="PRO_5026691886" description="Helix-hairpin-helix domain-containing protein" evidence="1">
    <location>
        <begin position="21"/>
        <end position="680"/>
    </location>
</feature>
<dbReference type="Pfam" id="PF12836">
    <property type="entry name" value="HHH_3"/>
    <property type="match status" value="1"/>
</dbReference>
<evidence type="ECO:0000256" key="1">
    <source>
        <dbReference type="SAM" id="SignalP"/>
    </source>
</evidence>
<reference evidence="2 3" key="1">
    <citation type="submission" date="2019-12" db="EMBL/GenBank/DDBJ databases">
        <authorList>
            <person name="Dong K."/>
        </authorList>
    </citation>
    <scope>NUCLEOTIDE SEQUENCE [LARGE SCALE GENOMIC DNA]</scope>
    <source>
        <strain evidence="2 3">JCM 31225</strain>
    </source>
</reference>
<dbReference type="PROSITE" id="PS51257">
    <property type="entry name" value="PROKAR_LIPOPROTEIN"/>
    <property type="match status" value="1"/>
</dbReference>
<dbReference type="EMBL" id="WSQA01000003">
    <property type="protein sequence ID" value="MVZ61305.1"/>
    <property type="molecule type" value="Genomic_DNA"/>
</dbReference>
<protein>
    <recommendedName>
        <fullName evidence="4">Helix-hairpin-helix domain-containing protein</fullName>
    </recommendedName>
</protein>
<gene>
    <name evidence="2" type="ORF">GQF63_04650</name>
</gene>
<keyword evidence="1" id="KW-0732">Signal</keyword>
<comment type="caution">
    <text evidence="2">The sequence shown here is derived from an EMBL/GenBank/DDBJ whole genome shotgun (WGS) entry which is preliminary data.</text>
</comment>
<feature type="signal peptide" evidence="1">
    <location>
        <begin position="1"/>
        <end position="20"/>
    </location>
</feature>
<organism evidence="2 3">
    <name type="scientific">Sphingobacterium humi</name>
    <dbReference type="NCBI Taxonomy" id="1796905"/>
    <lineage>
        <taxon>Bacteria</taxon>
        <taxon>Pseudomonadati</taxon>
        <taxon>Bacteroidota</taxon>
        <taxon>Sphingobacteriia</taxon>
        <taxon>Sphingobacteriales</taxon>
        <taxon>Sphingobacteriaceae</taxon>
        <taxon>Sphingobacterium</taxon>
    </lineage>
</organism>
<evidence type="ECO:0008006" key="4">
    <source>
        <dbReference type="Google" id="ProtNLM"/>
    </source>
</evidence>
<dbReference type="RefSeq" id="WP_160367951.1">
    <property type="nucleotide sequence ID" value="NZ_WSQA01000003.1"/>
</dbReference>
<dbReference type="Proteomes" id="UP000435036">
    <property type="component" value="Unassembled WGS sequence"/>
</dbReference>
<evidence type="ECO:0000313" key="3">
    <source>
        <dbReference type="Proteomes" id="UP000435036"/>
    </source>
</evidence>
<evidence type="ECO:0000313" key="2">
    <source>
        <dbReference type="EMBL" id="MVZ61305.1"/>
    </source>
</evidence>
<keyword evidence="3" id="KW-1185">Reference proteome</keyword>
<sequence>MRVLCYTLLTLLAYSCVWQAVSQETSEELTELQQQNLPDEELADGYSVEDWEAIAVYLKRPLDLNTASRSELEALFFLQAYQINQLLSHREALGPFSSMLELQGIPSFDAQTIQMLLPYVRIGQGNALKQVRARTGLVKGYMMLSYQRQLELARGYQISDPKRLKYLGSPDRVAIRLRQQLLPHVQFSLQAKKDAGEPFARYGLKGFDHYSASVFGKDIGPFKKLVIGDYHMQIGQGLSLWTGASYHGAGVLGRAIRVGAGLRPHSGLMESRFLRGAAFTWQQGNFSVSPFVSYHHLTARVDAAGDAPIVRSIQYSGLHRTATELRNRKALRQGLWGALGQWESQGFRLGLTYMGTRLQYPLVPQDRPYLAGRFRGKQLHQVGLHSHFSWKNLFFFGEAAHALGAGTAWQLGLLAALGPSWSASWSYRSYDPDYQHFYAQGYGQQASLGNEQGLQLSLSFHPSRKWEWHSSLDMQDYPAPRFRARFPSRGWQAYSQVRYIWYKKGYLSLRAQWRKGEENFAAILKREEELAVMQKRQLRFHAQYQLSPAWEFLQRLEVLHFQKDGEAQQWGRLIYQEWQWTSLSKRWRTGFRLAYFYADSYQARLFAYERDVLYAFSFPFFYQEGFRFYLNQRWVWNKRLSIWFKYGLSHYVGLTEVGTGLDATYGNQRNTLKLQIRYQW</sequence>
<dbReference type="SUPFAM" id="SSF47781">
    <property type="entry name" value="RuvA domain 2-like"/>
    <property type="match status" value="1"/>
</dbReference>
<accession>A0A6N8KVA7</accession>